<evidence type="ECO:0000256" key="5">
    <source>
        <dbReference type="ARBA" id="ARBA00023004"/>
    </source>
</evidence>
<protein>
    <recommendedName>
        <fullName evidence="9">Cytochrome P450</fullName>
    </recommendedName>
</protein>
<name>A0A9N8DBF5_9STRA</name>
<organism evidence="7 8">
    <name type="scientific">Seminavis robusta</name>
    <dbReference type="NCBI Taxonomy" id="568900"/>
    <lineage>
        <taxon>Eukaryota</taxon>
        <taxon>Sar</taxon>
        <taxon>Stramenopiles</taxon>
        <taxon>Ochrophyta</taxon>
        <taxon>Bacillariophyta</taxon>
        <taxon>Bacillariophyceae</taxon>
        <taxon>Bacillariophycidae</taxon>
        <taxon>Naviculales</taxon>
        <taxon>Naviculaceae</taxon>
        <taxon>Seminavis</taxon>
    </lineage>
</organism>
<keyword evidence="4" id="KW-0560">Oxidoreductase</keyword>
<sequence>MDKKSVYEFFSLEGGANGGMLYEGDSDKWKHARTSLSPYFLKSNFDALEDILCEILYGCSLGKEDLEVLVRSLAEYTIGGTSYRGNYPGGLTSLDYHSKIASKMADAAPEGTLGHILLNECPSLPERIRYENCSFFLEAITPCFASFWTISMICVAGRTDTSMQNKAAEDATYREQCIKEALRMYPPVPLIWARGATETHHFENPLFDPDVKPSSFFAPLFGSCDIRTKQYIKIKKGTKVMMFPSIFHHDDRFWRRPEEYVPSRWNEDPHVLDGPRIVKRKTVRRCTSGNQVLDLGGAEIVGDQGQKR</sequence>
<dbReference type="GO" id="GO:0004497">
    <property type="term" value="F:monooxygenase activity"/>
    <property type="evidence" value="ECO:0007669"/>
    <property type="project" value="UniProtKB-KW"/>
</dbReference>
<keyword evidence="5" id="KW-0408">Iron</keyword>
<dbReference type="SUPFAM" id="SSF48264">
    <property type="entry name" value="Cytochrome P450"/>
    <property type="match status" value="1"/>
</dbReference>
<dbReference type="PANTHER" id="PTHR24291">
    <property type="entry name" value="CYTOCHROME P450 FAMILY 4"/>
    <property type="match status" value="1"/>
</dbReference>
<dbReference type="GO" id="GO:0020037">
    <property type="term" value="F:heme binding"/>
    <property type="evidence" value="ECO:0007669"/>
    <property type="project" value="InterPro"/>
</dbReference>
<keyword evidence="3" id="KW-0479">Metal-binding</keyword>
<proteinExistence type="inferred from homology"/>
<evidence type="ECO:0000256" key="6">
    <source>
        <dbReference type="ARBA" id="ARBA00023033"/>
    </source>
</evidence>
<dbReference type="InterPro" id="IPR050196">
    <property type="entry name" value="Cytochrome_P450_Monoox"/>
</dbReference>
<dbReference type="EMBL" id="CAICTM010000044">
    <property type="protein sequence ID" value="CAB9498720.1"/>
    <property type="molecule type" value="Genomic_DNA"/>
</dbReference>
<dbReference type="InterPro" id="IPR036396">
    <property type="entry name" value="Cyt_P450_sf"/>
</dbReference>
<evidence type="ECO:0000313" key="7">
    <source>
        <dbReference type="EMBL" id="CAB9498720.1"/>
    </source>
</evidence>
<evidence type="ECO:0000256" key="4">
    <source>
        <dbReference type="ARBA" id="ARBA00023002"/>
    </source>
</evidence>
<evidence type="ECO:0000256" key="3">
    <source>
        <dbReference type="ARBA" id="ARBA00022723"/>
    </source>
</evidence>
<dbReference type="GO" id="GO:0005506">
    <property type="term" value="F:iron ion binding"/>
    <property type="evidence" value="ECO:0007669"/>
    <property type="project" value="InterPro"/>
</dbReference>
<dbReference type="AlphaFoldDB" id="A0A9N8DBF5"/>
<dbReference type="Proteomes" id="UP001153069">
    <property type="component" value="Unassembled WGS sequence"/>
</dbReference>
<dbReference type="OrthoDB" id="1470350at2759"/>
<keyword evidence="6" id="KW-0503">Monooxygenase</keyword>
<evidence type="ECO:0008006" key="9">
    <source>
        <dbReference type="Google" id="ProtNLM"/>
    </source>
</evidence>
<keyword evidence="2" id="KW-0349">Heme</keyword>
<reference evidence="7" key="1">
    <citation type="submission" date="2020-06" db="EMBL/GenBank/DDBJ databases">
        <authorList>
            <consortium name="Plant Systems Biology data submission"/>
        </authorList>
    </citation>
    <scope>NUCLEOTIDE SEQUENCE</scope>
    <source>
        <strain evidence="7">D6</strain>
    </source>
</reference>
<accession>A0A9N8DBF5</accession>
<evidence type="ECO:0000313" key="8">
    <source>
        <dbReference type="Proteomes" id="UP001153069"/>
    </source>
</evidence>
<gene>
    <name evidence="7" type="ORF">SEMRO_44_G026450.1</name>
</gene>
<dbReference type="Gene3D" id="1.10.630.10">
    <property type="entry name" value="Cytochrome P450"/>
    <property type="match status" value="1"/>
</dbReference>
<keyword evidence="8" id="KW-1185">Reference proteome</keyword>
<dbReference type="InterPro" id="IPR001128">
    <property type="entry name" value="Cyt_P450"/>
</dbReference>
<dbReference type="Pfam" id="PF00067">
    <property type="entry name" value="p450"/>
    <property type="match status" value="1"/>
</dbReference>
<evidence type="ECO:0000256" key="2">
    <source>
        <dbReference type="ARBA" id="ARBA00022617"/>
    </source>
</evidence>
<dbReference type="PANTHER" id="PTHR24291:SF50">
    <property type="entry name" value="BIFUNCTIONAL ALBAFLAVENONE MONOOXYGENASE_TERPENE SYNTHASE"/>
    <property type="match status" value="1"/>
</dbReference>
<comment type="similarity">
    <text evidence="1">Belongs to the cytochrome P450 family.</text>
</comment>
<dbReference type="GO" id="GO:0016705">
    <property type="term" value="F:oxidoreductase activity, acting on paired donors, with incorporation or reduction of molecular oxygen"/>
    <property type="evidence" value="ECO:0007669"/>
    <property type="project" value="InterPro"/>
</dbReference>
<evidence type="ECO:0000256" key="1">
    <source>
        <dbReference type="ARBA" id="ARBA00010617"/>
    </source>
</evidence>
<comment type="caution">
    <text evidence="7">The sequence shown here is derived from an EMBL/GenBank/DDBJ whole genome shotgun (WGS) entry which is preliminary data.</text>
</comment>